<keyword evidence="4" id="KW-1185">Reference proteome</keyword>
<dbReference type="EMBL" id="MUYT01000004">
    <property type="protein sequence ID" value="OOS21684.1"/>
    <property type="molecule type" value="Genomic_DNA"/>
</dbReference>
<dbReference type="AlphaFoldDB" id="A0A1T0CH95"/>
<comment type="caution">
    <text evidence="3">The sequence shown here is derived from an EMBL/GenBank/DDBJ whole genome shotgun (WGS) entry which is preliminary data.</text>
</comment>
<gene>
    <name evidence="3" type="ORF">B0682_03290</name>
</gene>
<sequence>MWEHLIKASDDDMAKSKDLTIPTHIKPTLHRQDVGASDKISDGESRVGGYTSTPTHTKPTMTRLNVGASDKSKDLVANMVATDFANDELTSNRSHKVSIDSLIQDIKQFNQPRHSTLPKTTTELLKGLDKGSVSDGFNMLGGLMINLMPLWVLFIVALFYSSVWSMFFVVLACRIVTILVITAIGATSSG</sequence>
<evidence type="ECO:0000313" key="4">
    <source>
        <dbReference type="Proteomes" id="UP000191094"/>
    </source>
</evidence>
<reference evidence="3 4" key="1">
    <citation type="submission" date="2017-02" db="EMBL/GenBank/DDBJ databases">
        <title>Draft genome sequence of Moraxella lincolnii CCUG 9405T type strain.</title>
        <authorList>
            <person name="Salva-Serra F."/>
            <person name="Engstrom-Jakobsson H."/>
            <person name="Thorell K."/>
            <person name="Jaen-Luchoro D."/>
            <person name="Gonzales-Siles L."/>
            <person name="Karlsson R."/>
            <person name="Yazdan S."/>
            <person name="Boulund F."/>
            <person name="Johnning A."/>
            <person name="Engstrand L."/>
            <person name="Kristiansson E."/>
            <person name="Moore E."/>
        </authorList>
    </citation>
    <scope>NUCLEOTIDE SEQUENCE [LARGE SCALE GENOMIC DNA]</scope>
    <source>
        <strain evidence="3 4">CCUG 9405</strain>
    </source>
</reference>
<accession>A0A1T0CH95</accession>
<keyword evidence="2" id="KW-0472">Membrane</keyword>
<keyword evidence="2" id="KW-1133">Transmembrane helix</keyword>
<feature type="region of interest" description="Disordered" evidence="1">
    <location>
        <begin position="34"/>
        <end position="59"/>
    </location>
</feature>
<name>A0A1T0CH95_9GAMM</name>
<evidence type="ECO:0000313" key="3">
    <source>
        <dbReference type="EMBL" id="OOS21684.1"/>
    </source>
</evidence>
<feature type="transmembrane region" description="Helical" evidence="2">
    <location>
        <begin position="140"/>
        <end position="160"/>
    </location>
</feature>
<proteinExistence type="predicted"/>
<keyword evidence="2" id="KW-0812">Transmembrane</keyword>
<feature type="transmembrane region" description="Helical" evidence="2">
    <location>
        <begin position="166"/>
        <end position="186"/>
    </location>
</feature>
<evidence type="ECO:0000256" key="2">
    <source>
        <dbReference type="SAM" id="Phobius"/>
    </source>
</evidence>
<protein>
    <submittedName>
        <fullName evidence="3">Uncharacterized protein</fullName>
    </submittedName>
</protein>
<organism evidence="3 4">
    <name type="scientific">Lwoffella lincolnii</name>
    <dbReference type="NCBI Taxonomy" id="90241"/>
    <lineage>
        <taxon>Bacteria</taxon>
        <taxon>Pseudomonadati</taxon>
        <taxon>Pseudomonadota</taxon>
        <taxon>Gammaproteobacteria</taxon>
        <taxon>Moraxellales</taxon>
        <taxon>Moraxellaceae</taxon>
        <taxon>Lwoffella</taxon>
    </lineage>
</organism>
<evidence type="ECO:0000256" key="1">
    <source>
        <dbReference type="SAM" id="MobiDB-lite"/>
    </source>
</evidence>
<dbReference type="Proteomes" id="UP000191094">
    <property type="component" value="Unassembled WGS sequence"/>
</dbReference>
<dbReference type="STRING" id="90241.B0682_03290"/>